<dbReference type="Pfam" id="PF02954">
    <property type="entry name" value="HTH_8"/>
    <property type="match status" value="1"/>
</dbReference>
<evidence type="ECO:0000313" key="4">
    <source>
        <dbReference type="EMBL" id="EAQ31969.1"/>
    </source>
</evidence>
<dbReference type="Proteomes" id="UP000016543">
    <property type="component" value="Unassembled WGS sequence"/>
</dbReference>
<dbReference type="Gene3D" id="1.10.10.60">
    <property type="entry name" value="Homeodomain-like"/>
    <property type="match status" value="1"/>
</dbReference>
<gene>
    <name evidence="4" type="ORF">OS145_11781</name>
</gene>
<feature type="domain" description="Response regulatory" evidence="3">
    <location>
        <begin position="5"/>
        <end position="120"/>
    </location>
</feature>
<dbReference type="PROSITE" id="PS50110">
    <property type="entry name" value="RESPONSE_REGULATORY"/>
    <property type="match status" value="1"/>
</dbReference>
<dbReference type="PANTHER" id="PTHR48111">
    <property type="entry name" value="REGULATOR OF RPOS"/>
    <property type="match status" value="1"/>
</dbReference>
<keyword evidence="1 4" id="KW-0238">DNA-binding</keyword>
<keyword evidence="2" id="KW-0597">Phosphoprotein</keyword>
<dbReference type="InterPro" id="IPR011006">
    <property type="entry name" value="CheY-like_superfamily"/>
</dbReference>
<dbReference type="Pfam" id="PF00072">
    <property type="entry name" value="Response_reg"/>
    <property type="match status" value="1"/>
</dbReference>
<keyword evidence="5" id="KW-1185">Reference proteome</keyword>
<dbReference type="InterPro" id="IPR002197">
    <property type="entry name" value="HTH_Fis"/>
</dbReference>
<comment type="caution">
    <text evidence="4">The sequence shown here is derived from an EMBL/GenBank/DDBJ whole genome shotgun (WGS) entry which is preliminary data.</text>
</comment>
<dbReference type="PRINTS" id="PR01590">
    <property type="entry name" value="HTHFIS"/>
</dbReference>
<dbReference type="PANTHER" id="PTHR48111:SF56">
    <property type="entry name" value="TETRATHIONATE RESPONSE REGULATORY PROTEIN TTRR"/>
    <property type="match status" value="1"/>
</dbReference>
<dbReference type="RefSeq" id="WP_006955045.1">
    <property type="nucleotide sequence ID" value="NZ_CH672404.1"/>
</dbReference>
<dbReference type="SMART" id="SM00448">
    <property type="entry name" value="REC"/>
    <property type="match status" value="1"/>
</dbReference>
<dbReference type="SUPFAM" id="SSF52172">
    <property type="entry name" value="CheY-like"/>
    <property type="match status" value="1"/>
</dbReference>
<organism evidence="4 5">
    <name type="scientific">Idiomarina baltica OS145</name>
    <dbReference type="NCBI Taxonomy" id="314276"/>
    <lineage>
        <taxon>Bacteria</taxon>
        <taxon>Pseudomonadati</taxon>
        <taxon>Pseudomonadota</taxon>
        <taxon>Gammaproteobacteria</taxon>
        <taxon>Alteromonadales</taxon>
        <taxon>Idiomarinaceae</taxon>
        <taxon>Idiomarina</taxon>
    </lineage>
</organism>
<name>A0ABM9WM09_9GAMM</name>
<protein>
    <submittedName>
        <fullName evidence="4">Response regulator with a Fis-type DNA-binding domain (CheY, Fisdomains)</fullName>
    </submittedName>
</protein>
<reference evidence="4 5" key="1">
    <citation type="submission" date="2006-01" db="EMBL/GenBank/DDBJ databases">
        <authorList>
            <person name="Brettar I."/>
            <person name="Hofle M."/>
            <person name="Ferriera S."/>
            <person name="Johnson J."/>
            <person name="Kravitz S."/>
            <person name="Halpern A."/>
            <person name="Remington K."/>
            <person name="Beeson K."/>
            <person name="Tran B."/>
            <person name="Rogers Y.-H."/>
            <person name="Friedman R."/>
            <person name="Venter J.C."/>
        </authorList>
    </citation>
    <scope>NUCLEOTIDE SEQUENCE [LARGE SCALE GENOMIC DNA]</scope>
    <source>
        <strain evidence="4 5">OS145</strain>
    </source>
</reference>
<sequence length="178" mass="20054">MDHATVIIIDDDASYRRVLQRRLAQKTSFEILAFASTQAALAEQTATPCHGIILDMMLSDESGLDAITRLNHHFSPAHLIMLTGYASIATTVEAMRRGATDYLAKPIELNALIQRLMPEQTYHSDVEEQTTLTPAQLEWEHIQRTLLAHQGNISATAKTLGMHRRTLQRKLQKLSPRR</sequence>
<evidence type="ECO:0000256" key="1">
    <source>
        <dbReference type="ARBA" id="ARBA00023125"/>
    </source>
</evidence>
<dbReference type="Gene3D" id="3.40.50.2300">
    <property type="match status" value="1"/>
</dbReference>
<evidence type="ECO:0000256" key="2">
    <source>
        <dbReference type="PROSITE-ProRule" id="PRU00169"/>
    </source>
</evidence>
<dbReference type="InterPro" id="IPR001789">
    <property type="entry name" value="Sig_transdc_resp-reg_receiver"/>
</dbReference>
<accession>A0ABM9WM09</accession>
<evidence type="ECO:0000313" key="5">
    <source>
        <dbReference type="Proteomes" id="UP000016543"/>
    </source>
</evidence>
<dbReference type="InterPro" id="IPR039420">
    <property type="entry name" value="WalR-like"/>
</dbReference>
<feature type="modified residue" description="4-aspartylphosphate" evidence="2">
    <location>
        <position position="55"/>
    </location>
</feature>
<evidence type="ECO:0000259" key="3">
    <source>
        <dbReference type="PROSITE" id="PS50110"/>
    </source>
</evidence>
<dbReference type="EMBL" id="AAMX01000010">
    <property type="protein sequence ID" value="EAQ31969.1"/>
    <property type="molecule type" value="Genomic_DNA"/>
</dbReference>
<proteinExistence type="predicted"/>
<dbReference type="GO" id="GO:0003677">
    <property type="term" value="F:DNA binding"/>
    <property type="evidence" value="ECO:0007669"/>
    <property type="project" value="UniProtKB-KW"/>
</dbReference>